<gene>
    <name evidence="2" type="ORF">N1032_24695</name>
</gene>
<comment type="caution">
    <text evidence="2">The sequence shown here is derived from an EMBL/GenBank/DDBJ whole genome shotgun (WGS) entry which is preliminary data.</text>
</comment>
<accession>A0ABT2HAK3</accession>
<dbReference type="EMBL" id="JANLCJ010000282">
    <property type="protein sequence ID" value="MCS5736928.1"/>
    <property type="molecule type" value="Genomic_DNA"/>
</dbReference>
<dbReference type="RefSeq" id="WP_259543159.1">
    <property type="nucleotide sequence ID" value="NZ_JANLCJ010000282.1"/>
</dbReference>
<name>A0ABT2HAK3_9MICO</name>
<keyword evidence="3" id="KW-1185">Reference proteome</keyword>
<evidence type="ECO:0000313" key="2">
    <source>
        <dbReference type="EMBL" id="MCS5736928.1"/>
    </source>
</evidence>
<feature type="non-terminal residue" evidence="2">
    <location>
        <position position="1"/>
    </location>
</feature>
<proteinExistence type="predicted"/>
<protein>
    <recommendedName>
        <fullName evidence="4">Single-stranded DNA-binding protein</fullName>
    </recommendedName>
</protein>
<dbReference type="Proteomes" id="UP001165586">
    <property type="component" value="Unassembled WGS sequence"/>
</dbReference>
<evidence type="ECO:0008006" key="4">
    <source>
        <dbReference type="Google" id="ProtNLM"/>
    </source>
</evidence>
<organism evidence="2 3">
    <name type="scientific">Herbiconiux daphne</name>
    <dbReference type="NCBI Taxonomy" id="2970914"/>
    <lineage>
        <taxon>Bacteria</taxon>
        <taxon>Bacillati</taxon>
        <taxon>Actinomycetota</taxon>
        <taxon>Actinomycetes</taxon>
        <taxon>Micrococcales</taxon>
        <taxon>Microbacteriaceae</taxon>
        <taxon>Herbiconiux</taxon>
    </lineage>
</organism>
<evidence type="ECO:0000256" key="1">
    <source>
        <dbReference type="SAM" id="MobiDB-lite"/>
    </source>
</evidence>
<reference evidence="2" key="1">
    <citation type="submission" date="2022-08" db="EMBL/GenBank/DDBJ databases">
        <authorList>
            <person name="Deng Y."/>
            <person name="Han X.-F."/>
            <person name="Zhang Y.-Q."/>
        </authorList>
    </citation>
    <scope>NUCLEOTIDE SEQUENCE</scope>
    <source>
        <strain evidence="2">CPCC 203386</strain>
    </source>
</reference>
<sequence length="202" mass="22233">EKKAPAFKCSFAFELIGVNATGTEYENDQDKVGKPIEARPACQFLDAYLFPGAGRGKVFDLCQMIDPSIKEVPGNLEWFMGQLGQIVSVRVGSYKTKKGDSRNKIVAVTSIPSMFKSQVGEAKSEFLAFNPYEDTPEQMQVYSKLYKFQRDILAEAHDKENIPFAGKDPIKGDGNGEAPANKPATTTTTSEPSVDFDDDVPF</sequence>
<evidence type="ECO:0000313" key="3">
    <source>
        <dbReference type="Proteomes" id="UP001165586"/>
    </source>
</evidence>
<feature type="region of interest" description="Disordered" evidence="1">
    <location>
        <begin position="159"/>
        <end position="202"/>
    </location>
</feature>